<accession>A0A556QMI5</accession>
<keyword evidence="1" id="KW-0812">Transmembrane</keyword>
<keyword evidence="1" id="KW-1133">Transmembrane helix</keyword>
<evidence type="ECO:0000313" key="3">
    <source>
        <dbReference type="Proteomes" id="UP000315648"/>
    </source>
</evidence>
<proteinExistence type="predicted"/>
<name>A0A556QMI5_9BACT</name>
<protein>
    <submittedName>
        <fullName evidence="2">Type II secretion system protein</fullName>
    </submittedName>
</protein>
<dbReference type="EMBL" id="VMBG01000001">
    <property type="protein sequence ID" value="TSJ77861.1"/>
    <property type="molecule type" value="Genomic_DNA"/>
</dbReference>
<feature type="transmembrane region" description="Helical" evidence="1">
    <location>
        <begin position="21"/>
        <end position="44"/>
    </location>
</feature>
<dbReference type="InterPro" id="IPR012902">
    <property type="entry name" value="N_methyl_site"/>
</dbReference>
<gene>
    <name evidence="2" type="ORF">FPL22_00710</name>
</gene>
<dbReference type="AlphaFoldDB" id="A0A556QMI5"/>
<dbReference type="SUPFAM" id="SSF54523">
    <property type="entry name" value="Pili subunits"/>
    <property type="match status" value="1"/>
</dbReference>
<sequence>MRTQNFIRSANRSNSTSKLGFTLIELLVAIGVTALLVSLMLGIVTNITSGWNRSSGSLESGNQARLVLDQMAGDLQAAVIKRDTNAWLAATVQTTGPGWTAGGTNTFSIPSGVPPKLEDYRFGPYGVWLRFISTVPGSNADLANLSAPRAISYQIIRLPVVLGSSEVRYQMFRAEVAPDVTFRVGYNLLDAKYNTTDDGGSLSVRLPAGSSVTRANVIANNVVDFGVRIYEGTTLKFPLSSTDAYLATTDTTKGSNIGFPDSIEVFVRILSSEGAQQLALFEAGTITGNWWDIVLANSRVYTRRVEIKSKSL</sequence>
<reference evidence="2 3" key="1">
    <citation type="submission" date="2019-07" db="EMBL/GenBank/DDBJ databases">
        <title>Description of 53C-WASEF.</title>
        <authorList>
            <person name="Pitt A."/>
            <person name="Hahn M.W."/>
        </authorList>
    </citation>
    <scope>NUCLEOTIDE SEQUENCE [LARGE SCALE GENOMIC DNA]</scope>
    <source>
        <strain evidence="2 3">53C-WASEF</strain>
    </source>
</reference>
<evidence type="ECO:0000256" key="1">
    <source>
        <dbReference type="SAM" id="Phobius"/>
    </source>
</evidence>
<dbReference type="RefSeq" id="WP_144228203.1">
    <property type="nucleotide sequence ID" value="NZ_CBCRVV010000001.1"/>
</dbReference>
<keyword evidence="1" id="KW-0472">Membrane</keyword>
<keyword evidence="3" id="KW-1185">Reference proteome</keyword>
<comment type="caution">
    <text evidence="2">The sequence shown here is derived from an EMBL/GenBank/DDBJ whole genome shotgun (WGS) entry which is preliminary data.</text>
</comment>
<evidence type="ECO:0000313" key="2">
    <source>
        <dbReference type="EMBL" id="TSJ77861.1"/>
    </source>
</evidence>
<organism evidence="2 3">
    <name type="scientific">Rariglobus hedericola</name>
    <dbReference type="NCBI Taxonomy" id="2597822"/>
    <lineage>
        <taxon>Bacteria</taxon>
        <taxon>Pseudomonadati</taxon>
        <taxon>Verrucomicrobiota</taxon>
        <taxon>Opitutia</taxon>
        <taxon>Opitutales</taxon>
        <taxon>Opitutaceae</taxon>
        <taxon>Rariglobus</taxon>
    </lineage>
</organism>
<dbReference type="InterPro" id="IPR045584">
    <property type="entry name" value="Pilin-like"/>
</dbReference>
<dbReference type="OrthoDB" id="187675at2"/>
<dbReference type="Proteomes" id="UP000315648">
    <property type="component" value="Unassembled WGS sequence"/>
</dbReference>
<dbReference type="NCBIfam" id="TIGR02532">
    <property type="entry name" value="IV_pilin_GFxxxE"/>
    <property type="match status" value="1"/>
</dbReference>